<keyword evidence="1" id="KW-0677">Repeat</keyword>
<feature type="domain" description="CBS" evidence="4">
    <location>
        <begin position="330"/>
        <end position="388"/>
    </location>
</feature>
<dbReference type="SMART" id="SM00116">
    <property type="entry name" value="CBS"/>
    <property type="match status" value="4"/>
</dbReference>
<gene>
    <name evidence="5" type="ORF">HDU87_001756</name>
</gene>
<organism evidence="5 6">
    <name type="scientific">Geranomyces variabilis</name>
    <dbReference type="NCBI Taxonomy" id="109894"/>
    <lineage>
        <taxon>Eukaryota</taxon>
        <taxon>Fungi</taxon>
        <taxon>Fungi incertae sedis</taxon>
        <taxon>Chytridiomycota</taxon>
        <taxon>Chytridiomycota incertae sedis</taxon>
        <taxon>Chytridiomycetes</taxon>
        <taxon>Spizellomycetales</taxon>
        <taxon>Powellomycetaceae</taxon>
        <taxon>Geranomyces</taxon>
    </lineage>
</organism>
<dbReference type="AlphaFoldDB" id="A0AAD5TMW7"/>
<reference evidence="5" key="1">
    <citation type="submission" date="2020-05" db="EMBL/GenBank/DDBJ databases">
        <title>Phylogenomic resolution of chytrid fungi.</title>
        <authorList>
            <person name="Stajich J.E."/>
            <person name="Amses K."/>
            <person name="Simmons R."/>
            <person name="Seto K."/>
            <person name="Myers J."/>
            <person name="Bonds A."/>
            <person name="Quandt C.A."/>
            <person name="Barry K."/>
            <person name="Liu P."/>
            <person name="Grigoriev I."/>
            <person name="Longcore J.E."/>
            <person name="James T.Y."/>
        </authorList>
    </citation>
    <scope>NUCLEOTIDE SEQUENCE</scope>
    <source>
        <strain evidence="5">JEL0379</strain>
    </source>
</reference>
<proteinExistence type="predicted"/>
<accession>A0AAD5TMW7</accession>
<keyword evidence="6" id="KW-1185">Reference proteome</keyword>
<evidence type="ECO:0000256" key="2">
    <source>
        <dbReference type="ARBA" id="ARBA00023122"/>
    </source>
</evidence>
<evidence type="ECO:0000256" key="1">
    <source>
        <dbReference type="ARBA" id="ARBA00022737"/>
    </source>
</evidence>
<dbReference type="Gene3D" id="3.10.580.10">
    <property type="entry name" value="CBS-domain"/>
    <property type="match status" value="2"/>
</dbReference>
<sequence>MPASAFHDPSVQHAVADVYERLSKLPISAVLAHRRQLRGEANKLAPLIAVPEDATIGEIMLLLRNEGILALPVYRVMDEGAGVGRQYTGIISIYDILAYTVFQKVFDPSGDQDTGKLRNVVDSMMEEQDQYFGTPVRELIGKSYESKESWSLHSSTPLSSLLQLFTTGSFHRALILDDEALRAETDGSDGPGPTAPPEGSFTTMVTQSDLLHFLADFDDMPRESLSRIVNLPCRELDALATQRSRKVSTSADAAQKPRVVTVPDSVTALQAFREMYVNRVSAVAVIDKEGGLAANLSASDLRGLSSSNLGCLFDNVYTFLEIDTRRRSDQIKADQLKFVTPDTPLVTATDMMRDSRIHRVWIADDGDHPVGVVTLSDVLSVFVPDVTLASEQ</sequence>
<dbReference type="InterPro" id="IPR050511">
    <property type="entry name" value="AMPK_gamma/SDS23_families"/>
</dbReference>
<dbReference type="SUPFAM" id="SSF54631">
    <property type="entry name" value="CBS-domain pair"/>
    <property type="match status" value="2"/>
</dbReference>
<dbReference type="InterPro" id="IPR000644">
    <property type="entry name" value="CBS_dom"/>
</dbReference>
<comment type="caution">
    <text evidence="5">The sequence shown here is derived from an EMBL/GenBank/DDBJ whole genome shotgun (WGS) entry which is preliminary data.</text>
</comment>
<dbReference type="Proteomes" id="UP001212152">
    <property type="component" value="Unassembled WGS sequence"/>
</dbReference>
<dbReference type="Pfam" id="PF00571">
    <property type="entry name" value="CBS"/>
    <property type="match status" value="3"/>
</dbReference>
<evidence type="ECO:0000256" key="3">
    <source>
        <dbReference type="PROSITE-ProRule" id="PRU00703"/>
    </source>
</evidence>
<keyword evidence="2 3" id="KW-0129">CBS domain</keyword>
<protein>
    <recommendedName>
        <fullName evidence="4">CBS domain-containing protein</fullName>
    </recommendedName>
</protein>
<evidence type="ECO:0000313" key="5">
    <source>
        <dbReference type="EMBL" id="KAJ3180643.1"/>
    </source>
</evidence>
<feature type="domain" description="CBS" evidence="4">
    <location>
        <begin position="41"/>
        <end position="109"/>
    </location>
</feature>
<name>A0AAD5TMW7_9FUNG</name>
<dbReference type="EMBL" id="JADGJQ010000015">
    <property type="protein sequence ID" value="KAJ3180643.1"/>
    <property type="molecule type" value="Genomic_DNA"/>
</dbReference>
<evidence type="ECO:0000313" key="6">
    <source>
        <dbReference type="Proteomes" id="UP001212152"/>
    </source>
</evidence>
<dbReference type="PROSITE" id="PS51371">
    <property type="entry name" value="CBS"/>
    <property type="match status" value="2"/>
</dbReference>
<dbReference type="PANTHER" id="PTHR13780">
    <property type="entry name" value="AMP-ACTIVATED PROTEIN KINASE, GAMMA REGULATORY SUBUNIT"/>
    <property type="match status" value="1"/>
</dbReference>
<evidence type="ECO:0000259" key="4">
    <source>
        <dbReference type="PROSITE" id="PS51371"/>
    </source>
</evidence>
<dbReference type="InterPro" id="IPR046342">
    <property type="entry name" value="CBS_dom_sf"/>
</dbReference>
<dbReference type="CDD" id="cd02205">
    <property type="entry name" value="CBS_pair_SF"/>
    <property type="match status" value="1"/>
</dbReference>
<dbReference type="PANTHER" id="PTHR13780:SF128">
    <property type="entry name" value="CBS DOMAIN-CONTAINING PROTEIN"/>
    <property type="match status" value="1"/>
</dbReference>